<feature type="signal peptide" evidence="6">
    <location>
        <begin position="1"/>
        <end position="17"/>
    </location>
</feature>
<comment type="subcellular location">
    <subcellularLocation>
        <location evidence="1">Endomembrane system</location>
    </subcellularLocation>
</comment>
<dbReference type="InterPro" id="IPR012919">
    <property type="entry name" value="SUN_dom"/>
</dbReference>
<evidence type="ECO:0000256" key="6">
    <source>
        <dbReference type="SAM" id="SignalP"/>
    </source>
</evidence>
<evidence type="ECO:0000259" key="7">
    <source>
        <dbReference type="PROSITE" id="PS51469"/>
    </source>
</evidence>
<accession>A0ABR3NS31</accession>
<dbReference type="PANTHER" id="PTHR12953:SF0">
    <property type="entry name" value="SUN DOMAIN-CONTAINING OSSIFICATION FACTOR"/>
    <property type="match status" value="1"/>
</dbReference>
<evidence type="ECO:0000256" key="3">
    <source>
        <dbReference type="ARBA" id="ARBA00022989"/>
    </source>
</evidence>
<organism evidence="8 9">
    <name type="scientific">Cirrhinus molitorella</name>
    <name type="common">mud carp</name>
    <dbReference type="NCBI Taxonomy" id="172907"/>
    <lineage>
        <taxon>Eukaryota</taxon>
        <taxon>Metazoa</taxon>
        <taxon>Chordata</taxon>
        <taxon>Craniata</taxon>
        <taxon>Vertebrata</taxon>
        <taxon>Euteleostomi</taxon>
        <taxon>Actinopterygii</taxon>
        <taxon>Neopterygii</taxon>
        <taxon>Teleostei</taxon>
        <taxon>Ostariophysi</taxon>
        <taxon>Cypriniformes</taxon>
        <taxon>Cyprinidae</taxon>
        <taxon>Labeoninae</taxon>
        <taxon>Labeonini</taxon>
        <taxon>Cirrhinus</taxon>
    </lineage>
</organism>
<evidence type="ECO:0000313" key="8">
    <source>
        <dbReference type="EMBL" id="KAL1279667.1"/>
    </source>
</evidence>
<dbReference type="PROSITE" id="PS51469">
    <property type="entry name" value="SUN"/>
    <property type="match status" value="1"/>
</dbReference>
<comment type="caution">
    <text evidence="8">The sequence shown here is derived from an EMBL/GenBank/DDBJ whole genome shotgun (WGS) entry which is preliminary data.</text>
</comment>
<gene>
    <name evidence="8" type="ORF">QQF64_014267</name>
</gene>
<keyword evidence="2" id="KW-0812">Transmembrane</keyword>
<evidence type="ECO:0000256" key="1">
    <source>
        <dbReference type="ARBA" id="ARBA00004308"/>
    </source>
</evidence>
<feature type="chain" id="PRO_5046224249" description="SUN domain-containing protein" evidence="6">
    <location>
        <begin position="18"/>
        <end position="279"/>
    </location>
</feature>
<evidence type="ECO:0000256" key="5">
    <source>
        <dbReference type="SAM" id="MobiDB-lite"/>
    </source>
</evidence>
<dbReference type="InterPro" id="IPR008979">
    <property type="entry name" value="Galactose-bd-like_sf"/>
</dbReference>
<dbReference type="InterPro" id="IPR045120">
    <property type="entry name" value="Suco/Slp1-like"/>
</dbReference>
<keyword evidence="3" id="KW-1133">Transmembrane helix</keyword>
<dbReference type="Proteomes" id="UP001558613">
    <property type="component" value="Unassembled WGS sequence"/>
</dbReference>
<protein>
    <recommendedName>
        <fullName evidence="7">SUN domain-containing protein</fullName>
    </recommendedName>
</protein>
<evidence type="ECO:0000256" key="2">
    <source>
        <dbReference type="ARBA" id="ARBA00022692"/>
    </source>
</evidence>
<keyword evidence="9" id="KW-1185">Reference proteome</keyword>
<feature type="domain" description="SUN" evidence="7">
    <location>
        <begin position="120"/>
        <end position="279"/>
    </location>
</feature>
<reference evidence="8 9" key="1">
    <citation type="submission" date="2023-09" db="EMBL/GenBank/DDBJ databases">
        <authorList>
            <person name="Wang M."/>
        </authorList>
    </citation>
    <scope>NUCLEOTIDE SEQUENCE [LARGE SCALE GENOMIC DNA]</scope>
    <source>
        <strain evidence="8">GT-2023</strain>
        <tissue evidence="8">Liver</tissue>
    </source>
</reference>
<evidence type="ECO:0000313" key="9">
    <source>
        <dbReference type="Proteomes" id="UP001558613"/>
    </source>
</evidence>
<proteinExistence type="predicted"/>
<keyword evidence="6" id="KW-0732">Signal</keyword>
<name>A0ABR3NS31_9TELE</name>
<dbReference type="EMBL" id="JAYMGO010000002">
    <property type="protein sequence ID" value="KAL1279667.1"/>
    <property type="molecule type" value="Genomic_DNA"/>
</dbReference>
<dbReference type="Pfam" id="PF07738">
    <property type="entry name" value="Sad1_UNC"/>
    <property type="match status" value="1"/>
</dbReference>
<feature type="compositionally biased region" description="Basic and acidic residues" evidence="5">
    <location>
        <begin position="92"/>
        <end position="106"/>
    </location>
</feature>
<sequence length="279" mass="32104">MKIQLLLLCSVSGLCFWFPVQHGHCSEQTHTPVLQQHHHKHTDHQPVIDGNDEQNVFISEVESSSVSSGITDLNPVCRSHECLLSSYSHPEPPNRSEKRKTHEANRPEEIPTFEEWTKIMMEAQITHSRRALSRRRKKLQQPFTNYASVECGAKNPVLQPRGQVSVSVFQSTSAFSDGEHGHVHLNPCNNKIWFIIELCQPIQVKQLDIANFEIFSSNPKDFLVSISDRYPNKKWLKLGTFHARDERTVQSFPLDEHLFAKYIKMFTKYIKVSCPLFTG</sequence>
<dbReference type="PANTHER" id="PTHR12953">
    <property type="entry name" value="MEMBRANE PROTEIN CH1 RELATED"/>
    <property type="match status" value="1"/>
</dbReference>
<dbReference type="SUPFAM" id="SSF49785">
    <property type="entry name" value="Galactose-binding domain-like"/>
    <property type="match status" value="1"/>
</dbReference>
<keyword evidence="4" id="KW-0472">Membrane</keyword>
<feature type="region of interest" description="Disordered" evidence="5">
    <location>
        <begin position="85"/>
        <end position="106"/>
    </location>
</feature>
<evidence type="ECO:0000256" key="4">
    <source>
        <dbReference type="ARBA" id="ARBA00023136"/>
    </source>
</evidence>